<evidence type="ECO:0000259" key="2">
    <source>
        <dbReference type="PROSITE" id="PS51724"/>
    </source>
</evidence>
<evidence type="ECO:0000256" key="1">
    <source>
        <dbReference type="SAM" id="SignalP"/>
    </source>
</evidence>
<sequence length="137" mass="15851">MKTRFKILFIAFLSLAIGMSACKDEKKPLKNPKANKKIVKTKTVEKEAVKKVVPKEVVKKAINKYFLISASFKNKANAERLQAKFQKEGYDSQIILSENHFYRVSYKGFSDRSQAFKELKIARSTKAQENVWLHIKH</sequence>
<dbReference type="PROSITE" id="PS51724">
    <property type="entry name" value="SPOR"/>
    <property type="match status" value="1"/>
</dbReference>
<evidence type="ECO:0000313" key="4">
    <source>
        <dbReference type="Proteomes" id="UP000289703"/>
    </source>
</evidence>
<gene>
    <name evidence="3" type="ORF">EO244_08615</name>
</gene>
<dbReference type="InterPro" id="IPR007730">
    <property type="entry name" value="SPOR-like_dom"/>
</dbReference>
<protein>
    <recommendedName>
        <fullName evidence="2">SPOR domain-containing protein</fullName>
    </recommendedName>
</protein>
<reference evidence="3 4" key="1">
    <citation type="submission" date="2019-01" db="EMBL/GenBank/DDBJ databases">
        <title>Ancylomarina salipaludis sp. nov., isolated from a salt marsh.</title>
        <authorList>
            <person name="Yoon J.-H."/>
        </authorList>
    </citation>
    <scope>NUCLEOTIDE SEQUENCE [LARGE SCALE GENOMIC DNA]</scope>
    <source>
        <strain evidence="3 4">SHSM-M15</strain>
    </source>
</reference>
<dbReference type="GO" id="GO:0042834">
    <property type="term" value="F:peptidoglycan binding"/>
    <property type="evidence" value="ECO:0007669"/>
    <property type="project" value="InterPro"/>
</dbReference>
<dbReference type="InterPro" id="IPR036680">
    <property type="entry name" value="SPOR-like_sf"/>
</dbReference>
<feature type="signal peptide" evidence="1">
    <location>
        <begin position="1"/>
        <end position="23"/>
    </location>
</feature>
<accession>A0A4Q1JLW2</accession>
<keyword evidence="1" id="KW-0732">Signal</keyword>
<dbReference type="Pfam" id="PF05036">
    <property type="entry name" value="SPOR"/>
    <property type="match status" value="1"/>
</dbReference>
<organism evidence="3 4">
    <name type="scientific">Ancylomarina salipaludis</name>
    <dbReference type="NCBI Taxonomy" id="2501299"/>
    <lineage>
        <taxon>Bacteria</taxon>
        <taxon>Pseudomonadati</taxon>
        <taxon>Bacteroidota</taxon>
        <taxon>Bacteroidia</taxon>
        <taxon>Marinilabiliales</taxon>
        <taxon>Marinifilaceae</taxon>
        <taxon>Ancylomarina</taxon>
    </lineage>
</organism>
<name>A0A4Q1JLW2_9BACT</name>
<evidence type="ECO:0000313" key="3">
    <source>
        <dbReference type="EMBL" id="RXQ95101.1"/>
    </source>
</evidence>
<dbReference type="SUPFAM" id="SSF110997">
    <property type="entry name" value="Sporulation related repeat"/>
    <property type="match status" value="1"/>
</dbReference>
<dbReference type="Proteomes" id="UP000289703">
    <property type="component" value="Unassembled WGS sequence"/>
</dbReference>
<keyword evidence="4" id="KW-1185">Reference proteome</keyword>
<dbReference type="PROSITE" id="PS51257">
    <property type="entry name" value="PROKAR_LIPOPROTEIN"/>
    <property type="match status" value="1"/>
</dbReference>
<dbReference type="RefSeq" id="WP_129254259.1">
    <property type="nucleotide sequence ID" value="NZ_SAXA01000006.1"/>
</dbReference>
<proteinExistence type="predicted"/>
<dbReference type="AlphaFoldDB" id="A0A4Q1JLW2"/>
<dbReference type="OrthoDB" id="1121363at2"/>
<dbReference type="EMBL" id="SAXA01000006">
    <property type="protein sequence ID" value="RXQ95101.1"/>
    <property type="molecule type" value="Genomic_DNA"/>
</dbReference>
<feature type="domain" description="SPOR" evidence="2">
    <location>
        <begin position="59"/>
        <end position="136"/>
    </location>
</feature>
<comment type="caution">
    <text evidence="3">The sequence shown here is derived from an EMBL/GenBank/DDBJ whole genome shotgun (WGS) entry which is preliminary data.</text>
</comment>
<feature type="chain" id="PRO_5020212413" description="SPOR domain-containing protein" evidence="1">
    <location>
        <begin position="24"/>
        <end position="137"/>
    </location>
</feature>
<dbReference type="Gene3D" id="3.30.70.1070">
    <property type="entry name" value="Sporulation related repeat"/>
    <property type="match status" value="1"/>
</dbReference>